<dbReference type="GO" id="GO:0043065">
    <property type="term" value="P:positive regulation of apoptotic process"/>
    <property type="evidence" value="ECO:0007669"/>
    <property type="project" value="TreeGrafter"/>
</dbReference>
<keyword evidence="2" id="KW-0808">Transferase</keyword>
<evidence type="ECO:0000256" key="5">
    <source>
        <dbReference type="ARBA" id="ARBA00022840"/>
    </source>
</evidence>
<reference evidence="8 9" key="1">
    <citation type="submission" date="2019-01" db="EMBL/GenBank/DDBJ databases">
        <title>Draft Genome and Complete Hox-Cluster Characterization of the Sterlet Sturgeon (Acipenser ruthenus).</title>
        <authorList>
            <person name="Wei Q."/>
        </authorList>
    </citation>
    <scope>NUCLEOTIDE SEQUENCE [LARGE SCALE GENOMIC DNA]</scope>
    <source>
        <strain evidence="8">WHYD16114868_AA</strain>
        <tissue evidence="8">Blood</tissue>
    </source>
</reference>
<comment type="caution">
    <text evidence="8">The sequence shown here is derived from an EMBL/GenBank/DDBJ whole genome shotgun (WGS) entry which is preliminary data.</text>
</comment>
<dbReference type="GO" id="GO:0005737">
    <property type="term" value="C:cytoplasm"/>
    <property type="evidence" value="ECO:0007669"/>
    <property type="project" value="TreeGrafter"/>
</dbReference>
<protein>
    <submittedName>
        <fullName evidence="8">Death-associated protein kinase 3</fullName>
    </submittedName>
</protein>
<proteinExistence type="predicted"/>
<dbReference type="InterPro" id="IPR000719">
    <property type="entry name" value="Prot_kinase_dom"/>
</dbReference>
<keyword evidence="5 6" id="KW-0067">ATP-binding</keyword>
<sequence>MRISGMAVFKQQNVEEFYEIREELGSGQFAIVKQCKEKSSGLEYAAKFIKKRQSRASRRGVRREEIEREVNILQQIQHPNIITLHDVYENRTDTVLILELVSGGELFDFLAQKESLSEEEATQFMKQILDGVNYLHSRKIAHFDLKVGSSGCCLRMYLTALQRITKSIGVITYILLSGASPFLGETKQETLGNISAMDYEFDEEFFSRTSELAKNFIRQLLVKDTRKRLTIQEALNHPWIKTHESMEETKVLETKKPERRQLKTKRLKEYTIKSHSSMPPNNTYVNFERFTLAVEDVSVMETSVSAIAVAQDSLQEDIDALISIYNEKETWYKEESESVRHELSQLRYEYRKVESMKKHLQDDIKTVDSSITDITGKYMERKSHFEVLGQELSSEVKWVQDVMSSFQMDNGNGSFSNGDFASVFNKDVNEALKELLNSSCSGELLSGMNLDLTE</sequence>
<keyword evidence="9" id="KW-1185">Reference proteome</keyword>
<keyword evidence="1" id="KW-0723">Serine/threonine-protein kinase</keyword>
<dbReference type="Gene3D" id="3.30.200.20">
    <property type="entry name" value="Phosphorylase Kinase, domain 1"/>
    <property type="match status" value="1"/>
</dbReference>
<dbReference type="Proteomes" id="UP000289886">
    <property type="component" value="Unassembled WGS sequence"/>
</dbReference>
<dbReference type="InterPro" id="IPR017441">
    <property type="entry name" value="Protein_kinase_ATP_BS"/>
</dbReference>
<name>A0A444V881_ACIRT</name>
<evidence type="ECO:0000256" key="4">
    <source>
        <dbReference type="ARBA" id="ARBA00022777"/>
    </source>
</evidence>
<evidence type="ECO:0000256" key="1">
    <source>
        <dbReference type="ARBA" id="ARBA00022527"/>
    </source>
</evidence>
<dbReference type="Pfam" id="PF00069">
    <property type="entry name" value="Pkinase"/>
    <property type="match status" value="2"/>
</dbReference>
<dbReference type="PANTHER" id="PTHR24342">
    <property type="entry name" value="SERINE/THREONINE-PROTEIN KINASE 17"/>
    <property type="match status" value="1"/>
</dbReference>
<dbReference type="Gene3D" id="1.10.510.10">
    <property type="entry name" value="Transferase(Phosphotransferase) domain 1"/>
    <property type="match status" value="2"/>
</dbReference>
<dbReference type="AlphaFoldDB" id="A0A444V881"/>
<accession>A0A444V881</accession>
<dbReference type="EMBL" id="SCEB01001554">
    <property type="protein sequence ID" value="RXM96595.1"/>
    <property type="molecule type" value="Genomic_DNA"/>
</dbReference>
<evidence type="ECO:0000313" key="9">
    <source>
        <dbReference type="Proteomes" id="UP000289886"/>
    </source>
</evidence>
<dbReference type="PROSITE" id="PS00107">
    <property type="entry name" value="PROTEIN_KINASE_ATP"/>
    <property type="match status" value="1"/>
</dbReference>
<dbReference type="PANTHER" id="PTHR24342:SF15">
    <property type="entry name" value="DEATH-ASSOCIATED PROTEIN KINASE 2"/>
    <property type="match status" value="1"/>
</dbReference>
<dbReference type="GO" id="GO:0005634">
    <property type="term" value="C:nucleus"/>
    <property type="evidence" value="ECO:0007669"/>
    <property type="project" value="TreeGrafter"/>
</dbReference>
<evidence type="ECO:0000256" key="6">
    <source>
        <dbReference type="PROSITE-ProRule" id="PRU10141"/>
    </source>
</evidence>
<organism evidence="8 9">
    <name type="scientific">Acipenser ruthenus</name>
    <name type="common">Sterlet sturgeon</name>
    <dbReference type="NCBI Taxonomy" id="7906"/>
    <lineage>
        <taxon>Eukaryota</taxon>
        <taxon>Metazoa</taxon>
        <taxon>Chordata</taxon>
        <taxon>Craniata</taxon>
        <taxon>Vertebrata</taxon>
        <taxon>Euteleostomi</taxon>
        <taxon>Actinopterygii</taxon>
        <taxon>Chondrostei</taxon>
        <taxon>Acipenseriformes</taxon>
        <taxon>Acipenseridae</taxon>
        <taxon>Acipenser</taxon>
    </lineage>
</organism>
<dbReference type="InterPro" id="IPR011009">
    <property type="entry name" value="Kinase-like_dom_sf"/>
</dbReference>
<evidence type="ECO:0000256" key="3">
    <source>
        <dbReference type="ARBA" id="ARBA00022741"/>
    </source>
</evidence>
<keyword evidence="3 6" id="KW-0547">Nucleotide-binding</keyword>
<dbReference type="SUPFAM" id="SSF56112">
    <property type="entry name" value="Protein kinase-like (PK-like)"/>
    <property type="match status" value="1"/>
</dbReference>
<feature type="binding site" evidence="6">
    <location>
        <position position="51"/>
    </location>
    <ligand>
        <name>ATP</name>
        <dbReference type="ChEBI" id="CHEBI:30616"/>
    </ligand>
</feature>
<dbReference type="FunFam" id="3.30.200.20:FF:000110">
    <property type="entry name" value="Death-associated kinase 3, isoform CRA_a"/>
    <property type="match status" value="1"/>
</dbReference>
<dbReference type="PROSITE" id="PS50011">
    <property type="entry name" value="PROTEIN_KINASE_DOM"/>
    <property type="match status" value="1"/>
</dbReference>
<dbReference type="GO" id="GO:0035556">
    <property type="term" value="P:intracellular signal transduction"/>
    <property type="evidence" value="ECO:0007669"/>
    <property type="project" value="TreeGrafter"/>
</dbReference>
<gene>
    <name evidence="8" type="ORF">EOD39_15488</name>
</gene>
<evidence type="ECO:0000313" key="8">
    <source>
        <dbReference type="EMBL" id="RXM96595.1"/>
    </source>
</evidence>
<feature type="domain" description="Protein kinase" evidence="7">
    <location>
        <begin position="18"/>
        <end position="240"/>
    </location>
</feature>
<evidence type="ECO:0000259" key="7">
    <source>
        <dbReference type="PROSITE" id="PS50011"/>
    </source>
</evidence>
<dbReference type="GO" id="GO:0005524">
    <property type="term" value="F:ATP binding"/>
    <property type="evidence" value="ECO:0007669"/>
    <property type="project" value="UniProtKB-UniRule"/>
</dbReference>
<evidence type="ECO:0000256" key="2">
    <source>
        <dbReference type="ARBA" id="ARBA00022679"/>
    </source>
</evidence>
<keyword evidence="4 8" id="KW-0418">Kinase</keyword>
<dbReference type="GO" id="GO:0004674">
    <property type="term" value="F:protein serine/threonine kinase activity"/>
    <property type="evidence" value="ECO:0007669"/>
    <property type="project" value="UniProtKB-KW"/>
</dbReference>